<gene>
    <name evidence="7" type="ORF">J2S02_001311</name>
</gene>
<dbReference type="InterPro" id="IPR006099">
    <property type="entry name" value="MeMalonylCoA_mutase_a/b_cat"/>
</dbReference>
<dbReference type="RefSeq" id="WP_174880529.1">
    <property type="nucleotide sequence ID" value="NZ_CADEPK010000202.1"/>
</dbReference>
<sequence length="634" mass="73241">MEVKHNHSEEKGKRKLWEEEAIKALKDRPFEALYSSTYEGIKIEPIYTTIQNVQYWTENSYYRANNCWKCSQEIKGETSEEISKQVRYAIERGQNSFYFKNLQIHDMKGVEKAFGQIDISKSSFLIDVGSKQELMPLLFQYFNGKKHDKEPIGTIAFDPFEEVLLKEEISIPLSDKYDYLAEAMNWCEENHCQIRCLLIKGNNFHEAGATSLQELVFTFSQALDIINELLNRGVSLTTIAKNTVISFAIGSQFFMEIAKFRAAKHIWGSLLSAIGDRNGDDPLYLHAITSNFNKAAFDIHMNLLRTTTEGFSAVAAGVDELTITPFDYVSQKQDDLAGRIARNIHFIFQEENHLSKVVDPASGSYYIESLTNELANHAWEEIKKIDKNGGFYTALEKGIPQNELKRTFAKRQIDINQQKTTIIGVNKFIELAPIQKKEEREKRKVKKINKIMSKQVTTFREVIQFVEEKNVVPKLLPKIQANQIQILQHTRLIEHFERLRFAAEDHFQRFGHYPKVDVMQFGELRDYKSRFEFVVNLLASGGIEANVIRDFEREYLVNIVILCGSDKEYQKMNENFVAKLLKCKTKEIYYVGTNKVAGELKGLQRFHMLSESTDSYIFLKRLHQLLGVTLNEAT</sequence>
<dbReference type="Pfam" id="PF01642">
    <property type="entry name" value="MM_CoA_mutase"/>
    <property type="match status" value="1"/>
</dbReference>
<evidence type="ECO:0000313" key="7">
    <source>
        <dbReference type="EMBL" id="MDQ0224982.1"/>
    </source>
</evidence>
<dbReference type="PANTHER" id="PTHR48101">
    <property type="entry name" value="METHYLMALONYL-COA MUTASE, MITOCHONDRIAL-RELATED"/>
    <property type="match status" value="1"/>
</dbReference>
<evidence type="ECO:0000259" key="6">
    <source>
        <dbReference type="Pfam" id="PF01642"/>
    </source>
</evidence>
<comment type="caution">
    <text evidence="7">The sequence shown here is derived from an EMBL/GenBank/DDBJ whole genome shotgun (WGS) entry which is preliminary data.</text>
</comment>
<comment type="similarity">
    <text evidence="2">Belongs to the methylmalonyl-CoA mutase family.</text>
</comment>
<dbReference type="InterPro" id="IPR036724">
    <property type="entry name" value="Cobalamin-bd_sf"/>
</dbReference>
<evidence type="ECO:0000256" key="5">
    <source>
        <dbReference type="ARBA" id="ARBA00023285"/>
    </source>
</evidence>
<keyword evidence="8" id="KW-1185">Reference proteome</keyword>
<proteinExistence type="inferred from homology"/>
<name>A0ABT9YYA8_9BACI</name>
<accession>A0ABT9YYA8</accession>
<evidence type="ECO:0000256" key="4">
    <source>
        <dbReference type="ARBA" id="ARBA00023235"/>
    </source>
</evidence>
<keyword evidence="3" id="KW-0846">Cobalamin</keyword>
<dbReference type="SUPFAM" id="SSF52242">
    <property type="entry name" value="Cobalamin (vitamin B12)-binding domain"/>
    <property type="match status" value="1"/>
</dbReference>
<protein>
    <submittedName>
        <fullName evidence="7">Methylmalonyl-CoA mutase</fullName>
        <ecNumber evidence="7">5.4.99.2</ecNumber>
    </submittedName>
</protein>
<dbReference type="EMBL" id="JAUSTZ010000002">
    <property type="protein sequence ID" value="MDQ0224982.1"/>
    <property type="molecule type" value="Genomic_DNA"/>
</dbReference>
<dbReference type="Gene3D" id="3.40.50.280">
    <property type="entry name" value="Cobalamin-binding domain"/>
    <property type="match status" value="1"/>
</dbReference>
<evidence type="ECO:0000313" key="8">
    <source>
        <dbReference type="Proteomes" id="UP001232245"/>
    </source>
</evidence>
<keyword evidence="5" id="KW-0170">Cobalt</keyword>
<dbReference type="Proteomes" id="UP001232245">
    <property type="component" value="Unassembled WGS sequence"/>
</dbReference>
<dbReference type="EC" id="5.4.99.2" evidence="7"/>
<dbReference type="PANTHER" id="PTHR48101:SF1">
    <property type="entry name" value="METHYLMALONYL-COA MUTASE, LARGE SUBUNIT"/>
    <property type="match status" value="1"/>
</dbReference>
<feature type="domain" description="Methylmalonyl-CoA mutase alpha/beta chain catalytic" evidence="6">
    <location>
        <begin position="104"/>
        <end position="467"/>
    </location>
</feature>
<evidence type="ECO:0000256" key="1">
    <source>
        <dbReference type="ARBA" id="ARBA00001922"/>
    </source>
</evidence>
<dbReference type="InterPro" id="IPR016176">
    <property type="entry name" value="Cbl-dep_enz_cat"/>
</dbReference>
<evidence type="ECO:0000256" key="3">
    <source>
        <dbReference type="ARBA" id="ARBA00022628"/>
    </source>
</evidence>
<dbReference type="Gene3D" id="3.20.20.240">
    <property type="entry name" value="Methylmalonyl-CoA mutase"/>
    <property type="match status" value="1"/>
</dbReference>
<organism evidence="7 8">
    <name type="scientific">Metabacillus niabensis</name>
    <dbReference type="NCBI Taxonomy" id="324854"/>
    <lineage>
        <taxon>Bacteria</taxon>
        <taxon>Bacillati</taxon>
        <taxon>Bacillota</taxon>
        <taxon>Bacilli</taxon>
        <taxon>Bacillales</taxon>
        <taxon>Bacillaceae</taxon>
        <taxon>Metabacillus</taxon>
    </lineage>
</organism>
<dbReference type="GO" id="GO:0004494">
    <property type="term" value="F:methylmalonyl-CoA mutase activity"/>
    <property type="evidence" value="ECO:0007669"/>
    <property type="project" value="UniProtKB-EC"/>
</dbReference>
<keyword evidence="4 7" id="KW-0413">Isomerase</keyword>
<reference evidence="7 8" key="1">
    <citation type="submission" date="2023-07" db="EMBL/GenBank/DDBJ databases">
        <title>Genomic Encyclopedia of Type Strains, Phase IV (KMG-IV): sequencing the most valuable type-strain genomes for metagenomic binning, comparative biology and taxonomic classification.</title>
        <authorList>
            <person name="Goeker M."/>
        </authorList>
    </citation>
    <scope>NUCLEOTIDE SEQUENCE [LARGE SCALE GENOMIC DNA]</scope>
    <source>
        <strain evidence="7 8">DSM 17723</strain>
    </source>
</reference>
<comment type="cofactor">
    <cofactor evidence="1">
        <name>adenosylcob(III)alamin</name>
        <dbReference type="ChEBI" id="CHEBI:18408"/>
    </cofactor>
</comment>
<evidence type="ECO:0000256" key="2">
    <source>
        <dbReference type="ARBA" id="ARBA00008465"/>
    </source>
</evidence>
<dbReference type="SUPFAM" id="SSF51703">
    <property type="entry name" value="Cobalamin (vitamin B12)-dependent enzymes"/>
    <property type="match status" value="1"/>
</dbReference>